<keyword evidence="6" id="KW-0413">Isomerase</keyword>
<dbReference type="Gene3D" id="2.40.10.240">
    <property type="entry name" value="QueA-like"/>
    <property type="match status" value="1"/>
</dbReference>
<dbReference type="InterPro" id="IPR003699">
    <property type="entry name" value="QueA"/>
</dbReference>
<dbReference type="GO" id="GO:0051075">
    <property type="term" value="F:S-adenosylmethionine:tRNA ribosyltransferase-isomerase activity"/>
    <property type="evidence" value="ECO:0007669"/>
    <property type="project" value="UniProtKB-EC"/>
</dbReference>
<dbReference type="InterPro" id="IPR042118">
    <property type="entry name" value="QueA_dom1"/>
</dbReference>
<comment type="similarity">
    <text evidence="5">Belongs to the QueA family.</text>
</comment>
<sequence length="343" mass="39666">MINKDLLLSSYDYTLANELIANYPTNPKEDARLLVFDRKNKEIFHTTFKNLQDFLPNCAIFFNDTKVIKARIYGNKASGGKIELFLHQPFLNSHNPLFLAQIKGRVKKDEILYFKEDLKARVVELLDEGLRKVQFFQNDKTLDTSNLYNLLDKIGHIPLPPYIKREDEKSDLKDYQSIFAKNLGAVAAPTASLHFSEIMLENLRKKHEIYHLTLHVGAGTFKGVECENIQEHKMHSEFFNIPKRACEIIDSKQAILGVGTTVTRTIEYYARTKTKSGFCDLFLHPQNPPIRQNHLLTNFHLPKSTLIMLVSAFIGREQCLKLYELAIKEKYRFYSYGDAMLIL</sequence>
<evidence type="ECO:0000256" key="5">
    <source>
        <dbReference type="HAMAP-Rule" id="MF_00113"/>
    </source>
</evidence>
<protein>
    <recommendedName>
        <fullName evidence="5">S-adenosylmethionine:tRNA ribosyltransferase-isomerase</fullName>
        <ecNumber evidence="5">2.4.99.17</ecNumber>
    </recommendedName>
    <alternativeName>
        <fullName evidence="5">Queuosine biosynthesis protein QueA</fullName>
    </alternativeName>
</protein>
<dbReference type="EMBL" id="LR134359">
    <property type="protein sequence ID" value="VEG61183.1"/>
    <property type="molecule type" value="Genomic_DNA"/>
</dbReference>
<dbReference type="Proteomes" id="UP000275504">
    <property type="component" value="Chromosome"/>
</dbReference>
<comment type="catalytic activity">
    <reaction evidence="5">
        <text>7-aminomethyl-7-carbaguanosine(34) in tRNA + S-adenosyl-L-methionine = epoxyqueuosine(34) in tRNA + adenine + L-methionine + 2 H(+)</text>
        <dbReference type="Rhea" id="RHEA:32155"/>
        <dbReference type="Rhea" id="RHEA-COMP:10342"/>
        <dbReference type="Rhea" id="RHEA-COMP:18582"/>
        <dbReference type="ChEBI" id="CHEBI:15378"/>
        <dbReference type="ChEBI" id="CHEBI:16708"/>
        <dbReference type="ChEBI" id="CHEBI:57844"/>
        <dbReference type="ChEBI" id="CHEBI:59789"/>
        <dbReference type="ChEBI" id="CHEBI:82833"/>
        <dbReference type="ChEBI" id="CHEBI:194443"/>
        <dbReference type="EC" id="2.4.99.17"/>
    </reaction>
</comment>
<gene>
    <name evidence="5 6" type="primary">queA</name>
    <name evidence="6" type="ORF">NCTC11951_00659</name>
</gene>
<dbReference type="NCBIfam" id="NF001140">
    <property type="entry name" value="PRK00147.1"/>
    <property type="match status" value="1"/>
</dbReference>
<dbReference type="UniPathway" id="UPA00392"/>
<accession>A0A3S5EKF3</accession>
<dbReference type="SUPFAM" id="SSF111337">
    <property type="entry name" value="QueA-like"/>
    <property type="match status" value="1"/>
</dbReference>
<dbReference type="NCBIfam" id="TIGR00113">
    <property type="entry name" value="queA"/>
    <property type="match status" value="1"/>
</dbReference>
<keyword evidence="2 5" id="KW-0808">Transferase</keyword>
<organism evidence="6 7">
    <name type="scientific">Campylobacter jejuni subsp. doylei</name>
    <dbReference type="NCBI Taxonomy" id="32021"/>
    <lineage>
        <taxon>Bacteria</taxon>
        <taxon>Pseudomonadati</taxon>
        <taxon>Campylobacterota</taxon>
        <taxon>Epsilonproteobacteria</taxon>
        <taxon>Campylobacterales</taxon>
        <taxon>Campylobacteraceae</taxon>
        <taxon>Campylobacter</taxon>
    </lineage>
</organism>
<dbReference type="AlphaFoldDB" id="A0A3S5EKF3"/>
<dbReference type="EC" id="2.4.99.17" evidence="5"/>
<dbReference type="InterPro" id="IPR036100">
    <property type="entry name" value="QueA_sf"/>
</dbReference>
<evidence type="ECO:0000256" key="1">
    <source>
        <dbReference type="ARBA" id="ARBA00022490"/>
    </source>
</evidence>
<dbReference type="HAMAP" id="MF_00113">
    <property type="entry name" value="QueA"/>
    <property type="match status" value="1"/>
</dbReference>
<dbReference type="GO" id="GO:0005737">
    <property type="term" value="C:cytoplasm"/>
    <property type="evidence" value="ECO:0007669"/>
    <property type="project" value="UniProtKB-SubCell"/>
</dbReference>
<evidence type="ECO:0000256" key="2">
    <source>
        <dbReference type="ARBA" id="ARBA00022679"/>
    </source>
</evidence>
<dbReference type="InterPro" id="IPR042119">
    <property type="entry name" value="QueA_dom2"/>
</dbReference>
<dbReference type="Gene3D" id="3.40.1780.10">
    <property type="entry name" value="QueA-like"/>
    <property type="match status" value="1"/>
</dbReference>
<evidence type="ECO:0000313" key="6">
    <source>
        <dbReference type="EMBL" id="VEG61183.1"/>
    </source>
</evidence>
<evidence type="ECO:0000313" key="7">
    <source>
        <dbReference type="Proteomes" id="UP000275504"/>
    </source>
</evidence>
<keyword evidence="4 5" id="KW-0671">Queuosine biosynthesis</keyword>
<proteinExistence type="inferred from homology"/>
<comment type="subcellular location">
    <subcellularLocation>
        <location evidence="5">Cytoplasm</location>
    </subcellularLocation>
</comment>
<comment type="function">
    <text evidence="5">Transfers and isomerizes the ribose moiety from AdoMet to the 7-aminomethyl group of 7-deazaguanine (preQ1-tRNA) to give epoxyqueuosine (oQ-tRNA).</text>
</comment>
<name>A0A3S5EKF3_CAMJU</name>
<keyword evidence="1 5" id="KW-0963">Cytoplasm</keyword>
<evidence type="ECO:0000256" key="3">
    <source>
        <dbReference type="ARBA" id="ARBA00022691"/>
    </source>
</evidence>
<keyword evidence="3 5" id="KW-0949">S-adenosyl-L-methionine</keyword>
<evidence type="ECO:0000256" key="4">
    <source>
        <dbReference type="ARBA" id="ARBA00022785"/>
    </source>
</evidence>
<reference evidence="6 7" key="1">
    <citation type="submission" date="2018-12" db="EMBL/GenBank/DDBJ databases">
        <authorList>
            <consortium name="Pathogen Informatics"/>
        </authorList>
    </citation>
    <scope>NUCLEOTIDE SEQUENCE [LARGE SCALE GENOMIC DNA]</scope>
    <source>
        <strain evidence="6 7">NCTC11951</strain>
    </source>
</reference>
<comment type="subunit">
    <text evidence="5">Monomer.</text>
</comment>
<dbReference type="GO" id="GO:0008616">
    <property type="term" value="P:tRNA queuosine(34) biosynthetic process"/>
    <property type="evidence" value="ECO:0007669"/>
    <property type="project" value="UniProtKB-UniRule"/>
</dbReference>
<dbReference type="PANTHER" id="PTHR30307">
    <property type="entry name" value="S-ADENOSYLMETHIONINE:TRNA RIBOSYLTRANSFERASE-ISOMERASE"/>
    <property type="match status" value="1"/>
</dbReference>
<dbReference type="Pfam" id="PF02547">
    <property type="entry name" value="Queuosine_synth"/>
    <property type="match status" value="1"/>
</dbReference>
<comment type="pathway">
    <text evidence="5">tRNA modification; tRNA-queuosine biosynthesis.</text>
</comment>
<dbReference type="PANTHER" id="PTHR30307:SF0">
    <property type="entry name" value="S-ADENOSYLMETHIONINE:TRNA RIBOSYLTRANSFERASE-ISOMERASE"/>
    <property type="match status" value="1"/>
</dbReference>